<sequence length="109" mass="11699">MMLLALGVSFSAFAALSLAMEKHQLDLHGKQAAPLSRRRQWSVLGWVLLGVAFGLSVVDHGWAMGPVLWLGTMTIAGLLLAFGLYPWKPRWIAPVALALPVLGLVAALV</sequence>
<evidence type="ECO:0000313" key="2">
    <source>
        <dbReference type="EMBL" id="KRG74973.1"/>
    </source>
</evidence>
<accession>A0A0R0CYV3</accession>
<dbReference type="InterPro" id="IPR021762">
    <property type="entry name" value="DUF3325"/>
</dbReference>
<keyword evidence="3" id="KW-1185">Reference proteome</keyword>
<keyword evidence="1" id="KW-0472">Membrane</keyword>
<keyword evidence="1" id="KW-1133">Transmembrane helix</keyword>
<gene>
    <name evidence="2" type="ORF">ABB28_05890</name>
</gene>
<feature type="transmembrane region" description="Helical" evidence="1">
    <location>
        <begin position="43"/>
        <end position="60"/>
    </location>
</feature>
<dbReference type="Pfam" id="PF11804">
    <property type="entry name" value="DUF3325"/>
    <property type="match status" value="1"/>
</dbReference>
<keyword evidence="1" id="KW-0812">Transmembrane</keyword>
<organism evidence="2 3">
    <name type="scientific">Stenotrophomonas chelatiphaga</name>
    <dbReference type="NCBI Taxonomy" id="517011"/>
    <lineage>
        <taxon>Bacteria</taxon>
        <taxon>Pseudomonadati</taxon>
        <taxon>Pseudomonadota</taxon>
        <taxon>Gammaproteobacteria</taxon>
        <taxon>Lysobacterales</taxon>
        <taxon>Lysobacteraceae</taxon>
        <taxon>Stenotrophomonas</taxon>
    </lineage>
</organism>
<dbReference type="RefSeq" id="WP_057507744.1">
    <property type="nucleotide sequence ID" value="NZ_DAMBRS010000016.1"/>
</dbReference>
<proteinExistence type="predicted"/>
<evidence type="ECO:0000256" key="1">
    <source>
        <dbReference type="SAM" id="Phobius"/>
    </source>
</evidence>
<feature type="transmembrane region" description="Helical" evidence="1">
    <location>
        <begin position="91"/>
        <end position="108"/>
    </location>
</feature>
<dbReference type="EMBL" id="LDJK01000018">
    <property type="protein sequence ID" value="KRG74973.1"/>
    <property type="molecule type" value="Genomic_DNA"/>
</dbReference>
<evidence type="ECO:0000313" key="3">
    <source>
        <dbReference type="Proteomes" id="UP000051386"/>
    </source>
</evidence>
<dbReference type="AlphaFoldDB" id="A0A0R0CYV3"/>
<comment type="caution">
    <text evidence="2">The sequence shown here is derived from an EMBL/GenBank/DDBJ whole genome shotgun (WGS) entry which is preliminary data.</text>
</comment>
<protein>
    <submittedName>
        <fullName evidence="2">Membrane protein</fullName>
    </submittedName>
</protein>
<feature type="transmembrane region" description="Helical" evidence="1">
    <location>
        <begin position="67"/>
        <end position="85"/>
    </location>
</feature>
<dbReference type="PATRIC" id="fig|517011.3.peg.664"/>
<dbReference type="Proteomes" id="UP000051386">
    <property type="component" value="Unassembled WGS sequence"/>
</dbReference>
<name>A0A0R0CYV3_9GAMM</name>
<reference evidence="2 3" key="1">
    <citation type="submission" date="2015-05" db="EMBL/GenBank/DDBJ databases">
        <title>Genome sequencing and analysis of members of genus Stenotrophomonas.</title>
        <authorList>
            <person name="Patil P.P."/>
            <person name="Midha S."/>
            <person name="Patil P.B."/>
        </authorList>
    </citation>
    <scope>NUCLEOTIDE SEQUENCE [LARGE SCALE GENOMIC DNA]</scope>
    <source>
        <strain evidence="2 3">DSM 21508</strain>
    </source>
</reference>